<reference evidence="7 8" key="1">
    <citation type="submission" date="2012-03" db="EMBL/GenBank/DDBJ databases">
        <title>The Genome Sequence of Bartonella tamiae Th239.</title>
        <authorList>
            <consortium name="The Broad Institute Genome Sequencing Platform"/>
            <consortium name="The Broad Institute Genome Sequencing Center for Infectious Disease"/>
            <person name="Feldgarden M."/>
            <person name="Kirby J."/>
            <person name="Kosoy M."/>
            <person name="Birtles R."/>
            <person name="Probert W.S."/>
            <person name="Chiaraviglio L."/>
            <person name="Young S.K."/>
            <person name="Zeng Q."/>
            <person name="Gargeya S."/>
            <person name="Fitzgerald M."/>
            <person name="Haas B."/>
            <person name="Abouelleil A."/>
            <person name="Alvarado L."/>
            <person name="Arachchi H.M."/>
            <person name="Berlin A."/>
            <person name="Chapman S.B."/>
            <person name="Gearin G."/>
            <person name="Goldberg J."/>
            <person name="Griggs A."/>
            <person name="Gujja S."/>
            <person name="Hansen M."/>
            <person name="Heiman D."/>
            <person name="Howarth C."/>
            <person name="Larimer J."/>
            <person name="Lui A."/>
            <person name="MacDonald P.J.P."/>
            <person name="McCowen C."/>
            <person name="Montmayeur A."/>
            <person name="Murphy C."/>
            <person name="Neiman D."/>
            <person name="Pearson M."/>
            <person name="Priest M."/>
            <person name="Roberts A."/>
            <person name="Saif S."/>
            <person name="Shea T."/>
            <person name="Sisk P."/>
            <person name="Stolte C."/>
            <person name="Sykes S."/>
            <person name="Wortman J."/>
            <person name="Nusbaum C."/>
            <person name="Birren B."/>
        </authorList>
    </citation>
    <scope>NUCLEOTIDE SEQUENCE [LARGE SCALE GENOMIC DNA]</scope>
    <source>
        <strain evidence="7 8">Th239</strain>
    </source>
</reference>
<dbReference type="HOGENOM" id="CLU_116732_4_3_5"/>
<evidence type="ECO:0000256" key="5">
    <source>
        <dbReference type="SAM" id="Phobius"/>
    </source>
</evidence>
<proteinExistence type="predicted"/>
<evidence type="ECO:0000259" key="6">
    <source>
        <dbReference type="Pfam" id="PF01957"/>
    </source>
</evidence>
<name>J1K0C6_9HYPH</name>
<keyword evidence="3 5" id="KW-1133">Transmembrane helix</keyword>
<dbReference type="Gene3D" id="2.40.50.140">
    <property type="entry name" value="Nucleic acid-binding proteins"/>
    <property type="match status" value="1"/>
</dbReference>
<dbReference type="InterPro" id="IPR052165">
    <property type="entry name" value="Membrane_assoc_protease"/>
</dbReference>
<evidence type="ECO:0000256" key="3">
    <source>
        <dbReference type="ARBA" id="ARBA00022989"/>
    </source>
</evidence>
<dbReference type="InterPro" id="IPR012340">
    <property type="entry name" value="NA-bd_OB-fold"/>
</dbReference>
<dbReference type="PATRIC" id="fig|1094558.3.peg.924"/>
<evidence type="ECO:0000256" key="2">
    <source>
        <dbReference type="ARBA" id="ARBA00022692"/>
    </source>
</evidence>
<sequence length="163" mass="18439">METLITSLGPWNWIIFGFLLLLLEVLLPGVFLMWFGIGALLTALLIMILGDVADFSTWQSQIVIFLIFSVLMVMVGRQFFQRKADSDQPLLNKKTDELFGKTVVLSDPIINGEGRIRIDDTIWRINGPDLESGTRIKILSFDNGVFIVEKVEKNSNENTISNF</sequence>
<dbReference type="Proteomes" id="UP000008952">
    <property type="component" value="Unassembled WGS sequence"/>
</dbReference>
<keyword evidence="8" id="KW-1185">Reference proteome</keyword>
<dbReference type="PANTHER" id="PTHR33507">
    <property type="entry name" value="INNER MEMBRANE PROTEIN YBBJ"/>
    <property type="match status" value="1"/>
</dbReference>
<organism evidence="7 8">
    <name type="scientific">Bartonella tamiae Th239</name>
    <dbReference type="NCBI Taxonomy" id="1094558"/>
    <lineage>
        <taxon>Bacteria</taxon>
        <taxon>Pseudomonadati</taxon>
        <taxon>Pseudomonadota</taxon>
        <taxon>Alphaproteobacteria</taxon>
        <taxon>Hyphomicrobiales</taxon>
        <taxon>Bartonellaceae</taxon>
        <taxon>Bartonella</taxon>
    </lineage>
</organism>
<dbReference type="PANTHER" id="PTHR33507:SF3">
    <property type="entry name" value="INNER MEMBRANE PROTEIN YBBJ"/>
    <property type="match status" value="1"/>
</dbReference>
<feature type="domain" description="NfeD-like C-terminal" evidence="6">
    <location>
        <begin position="96"/>
        <end position="150"/>
    </location>
</feature>
<dbReference type="InterPro" id="IPR002810">
    <property type="entry name" value="NfeD-like_C"/>
</dbReference>
<evidence type="ECO:0000256" key="1">
    <source>
        <dbReference type="ARBA" id="ARBA00004141"/>
    </source>
</evidence>
<comment type="caution">
    <text evidence="7">The sequence shown here is derived from an EMBL/GenBank/DDBJ whole genome shotgun (WGS) entry which is preliminary data.</text>
</comment>
<dbReference type="STRING" id="1094558.ME5_00841"/>
<feature type="transmembrane region" description="Helical" evidence="5">
    <location>
        <begin position="62"/>
        <end position="80"/>
    </location>
</feature>
<protein>
    <recommendedName>
        <fullName evidence="6">NfeD-like C-terminal domain-containing protein</fullName>
    </recommendedName>
</protein>
<keyword evidence="2 5" id="KW-0812">Transmembrane</keyword>
<dbReference type="GO" id="GO:0005886">
    <property type="term" value="C:plasma membrane"/>
    <property type="evidence" value="ECO:0007669"/>
    <property type="project" value="TreeGrafter"/>
</dbReference>
<evidence type="ECO:0000256" key="4">
    <source>
        <dbReference type="ARBA" id="ARBA00023136"/>
    </source>
</evidence>
<comment type="subcellular location">
    <subcellularLocation>
        <location evidence="1">Membrane</location>
        <topology evidence="1">Multi-pass membrane protein</topology>
    </subcellularLocation>
</comment>
<gene>
    <name evidence="7" type="ORF">ME5_00841</name>
</gene>
<dbReference type="OrthoDB" id="9810336at2"/>
<keyword evidence="4 5" id="KW-0472">Membrane</keyword>
<dbReference type="EMBL" id="AIMB01000007">
    <property type="protein sequence ID" value="EJF90440.1"/>
    <property type="molecule type" value="Genomic_DNA"/>
</dbReference>
<accession>J1K0C6</accession>
<dbReference type="RefSeq" id="WP_008038779.1">
    <property type="nucleotide sequence ID" value="NZ_JH725147.1"/>
</dbReference>
<evidence type="ECO:0000313" key="7">
    <source>
        <dbReference type="EMBL" id="EJF90440.1"/>
    </source>
</evidence>
<dbReference type="AlphaFoldDB" id="J1K0C6"/>
<dbReference type="Pfam" id="PF01957">
    <property type="entry name" value="NfeD"/>
    <property type="match status" value="1"/>
</dbReference>
<dbReference type="eggNOG" id="COG1585">
    <property type="taxonomic scope" value="Bacteria"/>
</dbReference>
<feature type="transmembrane region" description="Helical" evidence="5">
    <location>
        <begin position="30"/>
        <end position="50"/>
    </location>
</feature>
<evidence type="ECO:0000313" key="8">
    <source>
        <dbReference type="Proteomes" id="UP000008952"/>
    </source>
</evidence>